<keyword evidence="6" id="KW-0779">Telomere</keyword>
<evidence type="ECO:0000313" key="10">
    <source>
        <dbReference type="Ensembl" id="ENSGMOP00000040195.1"/>
    </source>
</evidence>
<dbReference type="PANTHER" id="PTHR14865:SF2">
    <property type="entry name" value="CST COMPLEX SUBUNIT CTC1"/>
    <property type="match status" value="1"/>
</dbReference>
<reference evidence="10" key="2">
    <citation type="submission" date="2025-09" db="UniProtKB">
        <authorList>
            <consortium name="Ensembl"/>
        </authorList>
    </citation>
    <scope>IDENTIFICATION</scope>
</reference>
<keyword evidence="11" id="KW-1185">Reference proteome</keyword>
<dbReference type="Ensembl" id="ENSGMOT00000027315.1">
    <property type="protein sequence ID" value="ENSGMOP00000040195.1"/>
    <property type="gene ID" value="ENSGMOG00000033863.1"/>
</dbReference>
<evidence type="ECO:0000256" key="9">
    <source>
        <dbReference type="SAM" id="MobiDB-lite"/>
    </source>
</evidence>
<evidence type="ECO:0000313" key="11">
    <source>
        <dbReference type="Proteomes" id="UP000694546"/>
    </source>
</evidence>
<name>A0A8C5FJ20_GADMO</name>
<feature type="compositionally biased region" description="Low complexity" evidence="9">
    <location>
        <begin position="244"/>
        <end position="272"/>
    </location>
</feature>
<dbReference type="GO" id="GO:0042162">
    <property type="term" value="F:telomeric DNA binding"/>
    <property type="evidence" value="ECO:0007669"/>
    <property type="project" value="TreeGrafter"/>
</dbReference>
<comment type="subcellular location">
    <subcellularLocation>
        <location evidence="2">Chromosome</location>
        <location evidence="2">Telomere</location>
    </subcellularLocation>
    <subcellularLocation>
        <location evidence="1">Nucleus</location>
    </subcellularLocation>
</comment>
<dbReference type="InterPro" id="IPR042617">
    <property type="entry name" value="CTC1-like"/>
</dbReference>
<evidence type="ECO:0000256" key="6">
    <source>
        <dbReference type="ARBA" id="ARBA00022895"/>
    </source>
</evidence>
<feature type="region of interest" description="Disordered" evidence="9">
    <location>
        <begin position="619"/>
        <end position="642"/>
    </location>
</feature>
<evidence type="ECO:0000256" key="3">
    <source>
        <dbReference type="ARBA" id="ARBA00006332"/>
    </source>
</evidence>
<evidence type="ECO:0000256" key="1">
    <source>
        <dbReference type="ARBA" id="ARBA00004123"/>
    </source>
</evidence>
<feature type="compositionally biased region" description="Polar residues" evidence="9">
    <location>
        <begin position="278"/>
        <end position="293"/>
    </location>
</feature>
<evidence type="ECO:0000256" key="8">
    <source>
        <dbReference type="ARBA" id="ARBA00023242"/>
    </source>
</evidence>
<dbReference type="Proteomes" id="UP000694546">
    <property type="component" value="Chromosome 17"/>
</dbReference>
<sequence>KHQLGSAPDTSLTGADHDCPLVARLLSVSELVARQKVACVSNLSWSTNQHKAWVKEAESEQAHHKALPRVHLLLIGYLRAGRAGELRLTDASGDVTCECVSPSPQWLGQPVFLPHWNYIPHNAPHMGLVELIGSPVLLSPCQGLAVHPGGAELSRADGVKEAAARLLTRVCVCSCVGCTFFILILKDPQNSQTLPETSCLWWSQCVFVDQCVYVTVLRVCVVRGWKGNRLLCATSKSKLHILPHAHSPNTHTTHTPNTLSPHTHATNTNTQDTETHTLSPQAQTPEQHTDTQTISLQTHTVLSEEAGLYMIDGEVGLCLAHQPPRRRGLRTGDHLQIHGVHFLYQSCPDLPPSMLCVCLRSTLRVTTFSPLATPEPGSPGPLSLPRLLLKQDVGVSQYLWISHVTKQLRCSLVPRWLKANTVCAVAWRILQLLFKRTEGGRRRDIYTEILEDPHTCPLSQCLSALESQCGSGASLRSLLHPGGASLSKAQLACVHGCLFTFSGQRPLVLVGVLELPGQTDAAHTLQLRDGSGRVACVVTEPHEDRQRAAFNSAWIGCLVCVKRVTMVTEQFLQSDFPSYTHLEQDGYITHKHYRSYLQFCSSDVHILSPSVAMATHLQAERAKRGEEEEEREEKRVKLDGEEEERLPSSCQHPCVSVVMRVEQKEGLSWRNTGAEREEAGLTLSFQVRAELIGPALKWGKDPKNSLVTGTEMDSHVTKVTHSRAVRWFPVLQPNCLYRIVVPNTQVHARALYDLCICLCISYPTITDVGEGLKLRLTMCDQSGRSVHVYLDLSRAPYPPGLLPGNTLLLSAFQRRLSRSGGVYCNSLPVSCVTVSQLGDSSPPQPSTPLVHLMDWMQPGEKRCIVGQVKGHVVCVLYLQLTWSCSLCDSTFIQSRCSSPQCYSTTAVFQSTAKIIMEDGTGEAQVWFSCPLVRLLLGLADSQWEELQRALRVRGRIRVYSRGRGLVRVLYTSNTTFSAQSQCDIQRATQKVHLVCCAQVKLSMLCVNNIEYATLTKH</sequence>
<protein>
    <recommendedName>
        <fullName evidence="4">CST complex subunit CTC1</fullName>
    </recommendedName>
</protein>
<keyword evidence="5" id="KW-0158">Chromosome</keyword>
<evidence type="ECO:0000256" key="7">
    <source>
        <dbReference type="ARBA" id="ARBA00023125"/>
    </source>
</evidence>
<feature type="compositionally biased region" description="Basic and acidic residues" evidence="9">
    <location>
        <begin position="619"/>
        <end position="639"/>
    </location>
</feature>
<dbReference type="InterPro" id="IPR029156">
    <property type="entry name" value="CTC1"/>
</dbReference>
<dbReference type="PANTHER" id="PTHR14865">
    <property type="entry name" value="CST COMPLEX SUBUNIT CTC1"/>
    <property type="match status" value="1"/>
</dbReference>
<evidence type="ECO:0000256" key="2">
    <source>
        <dbReference type="ARBA" id="ARBA00004574"/>
    </source>
</evidence>
<dbReference type="GO" id="GO:0010833">
    <property type="term" value="P:telomere maintenance via telomere lengthening"/>
    <property type="evidence" value="ECO:0007669"/>
    <property type="project" value="TreeGrafter"/>
</dbReference>
<comment type="similarity">
    <text evidence="3">Belongs to the CTC1 family.</text>
</comment>
<organism evidence="10 11">
    <name type="scientific">Gadus morhua</name>
    <name type="common">Atlantic cod</name>
    <dbReference type="NCBI Taxonomy" id="8049"/>
    <lineage>
        <taxon>Eukaryota</taxon>
        <taxon>Metazoa</taxon>
        <taxon>Chordata</taxon>
        <taxon>Craniata</taxon>
        <taxon>Vertebrata</taxon>
        <taxon>Euteleostomi</taxon>
        <taxon>Actinopterygii</taxon>
        <taxon>Neopterygii</taxon>
        <taxon>Teleostei</taxon>
        <taxon>Neoteleostei</taxon>
        <taxon>Acanthomorphata</taxon>
        <taxon>Zeiogadaria</taxon>
        <taxon>Gadariae</taxon>
        <taxon>Gadiformes</taxon>
        <taxon>Gadoidei</taxon>
        <taxon>Gadidae</taxon>
        <taxon>Gadus</taxon>
    </lineage>
</organism>
<evidence type="ECO:0000256" key="5">
    <source>
        <dbReference type="ARBA" id="ARBA00022454"/>
    </source>
</evidence>
<dbReference type="GeneTree" id="ENSGT00390000011553"/>
<dbReference type="Pfam" id="PF15489">
    <property type="entry name" value="CTC1"/>
    <property type="match status" value="2"/>
</dbReference>
<proteinExistence type="inferred from homology"/>
<evidence type="ECO:0000256" key="4">
    <source>
        <dbReference type="ARBA" id="ARBA00016175"/>
    </source>
</evidence>
<dbReference type="GO" id="GO:1990879">
    <property type="term" value="C:CST complex"/>
    <property type="evidence" value="ECO:0007669"/>
    <property type="project" value="TreeGrafter"/>
</dbReference>
<dbReference type="OMA" id="HTDYTPT"/>
<dbReference type="GO" id="GO:0045740">
    <property type="term" value="P:positive regulation of DNA replication"/>
    <property type="evidence" value="ECO:0007669"/>
    <property type="project" value="TreeGrafter"/>
</dbReference>
<feature type="region of interest" description="Disordered" evidence="9">
    <location>
        <begin position="243"/>
        <end position="293"/>
    </location>
</feature>
<dbReference type="AlphaFoldDB" id="A0A8C5FJ20"/>
<reference evidence="10" key="1">
    <citation type="submission" date="2025-08" db="UniProtKB">
        <authorList>
            <consortium name="Ensembl"/>
        </authorList>
    </citation>
    <scope>IDENTIFICATION</scope>
</reference>
<keyword evidence="7" id="KW-0238">DNA-binding</keyword>
<accession>A0A8C5FJ20</accession>
<dbReference type="GO" id="GO:0003697">
    <property type="term" value="F:single-stranded DNA binding"/>
    <property type="evidence" value="ECO:0007669"/>
    <property type="project" value="InterPro"/>
</dbReference>
<keyword evidence="8" id="KW-0539">Nucleus</keyword>